<name>A0A8J6IRR0_9ALTE</name>
<reference evidence="2" key="1">
    <citation type="journal article" date="2018" name="Int. J. Syst. Evol. Microbiol.">
        <title>Neptunicella marina gen. nov., sp. nov., isolated from surface seawater.</title>
        <authorList>
            <person name="Liu X."/>
            <person name="Lai Q."/>
            <person name="Du Y."/>
            <person name="Zhang X."/>
            <person name="Liu Z."/>
            <person name="Sun F."/>
            <person name="Shao Z."/>
        </authorList>
    </citation>
    <scope>NUCLEOTIDE SEQUENCE</scope>
    <source>
        <strain evidence="2">S27-2</strain>
    </source>
</reference>
<evidence type="ECO:0000313" key="2">
    <source>
        <dbReference type="EMBL" id="MBC3765184.1"/>
    </source>
</evidence>
<protein>
    <submittedName>
        <fullName evidence="2">GNAT family N-acetyltransferase</fullName>
    </submittedName>
</protein>
<feature type="domain" description="N-acetyltransferase" evidence="1">
    <location>
        <begin position="2"/>
        <end position="168"/>
    </location>
</feature>
<reference evidence="2" key="2">
    <citation type="submission" date="2020-08" db="EMBL/GenBank/DDBJ databases">
        <authorList>
            <person name="Lai Q."/>
        </authorList>
    </citation>
    <scope>NUCLEOTIDE SEQUENCE</scope>
    <source>
        <strain evidence="2">S27-2</strain>
    </source>
</reference>
<dbReference type="Proteomes" id="UP000601768">
    <property type="component" value="Unassembled WGS sequence"/>
</dbReference>
<comment type="caution">
    <text evidence="2">The sequence shown here is derived from an EMBL/GenBank/DDBJ whole genome shotgun (WGS) entry which is preliminary data.</text>
</comment>
<dbReference type="RefSeq" id="WP_186505661.1">
    <property type="nucleotide sequence ID" value="NZ_JACNEP010000003.1"/>
</dbReference>
<dbReference type="CDD" id="cd04301">
    <property type="entry name" value="NAT_SF"/>
    <property type="match status" value="1"/>
</dbReference>
<dbReference type="SUPFAM" id="SSF55729">
    <property type="entry name" value="Acyl-CoA N-acyltransferases (Nat)"/>
    <property type="match status" value="1"/>
</dbReference>
<dbReference type="InterPro" id="IPR000182">
    <property type="entry name" value="GNAT_dom"/>
</dbReference>
<dbReference type="Pfam" id="PF00583">
    <property type="entry name" value="Acetyltransf_1"/>
    <property type="match status" value="1"/>
</dbReference>
<dbReference type="PROSITE" id="PS51186">
    <property type="entry name" value="GNAT"/>
    <property type="match status" value="1"/>
</dbReference>
<accession>A0A8J6IRR0</accession>
<evidence type="ECO:0000313" key="3">
    <source>
        <dbReference type="Proteomes" id="UP000601768"/>
    </source>
</evidence>
<gene>
    <name evidence="2" type="ORF">H8B19_04810</name>
</gene>
<dbReference type="AlphaFoldDB" id="A0A8J6IRR0"/>
<dbReference type="Gene3D" id="3.40.630.30">
    <property type="match status" value="1"/>
</dbReference>
<keyword evidence="3" id="KW-1185">Reference proteome</keyword>
<dbReference type="EMBL" id="JACNEP010000003">
    <property type="protein sequence ID" value="MBC3765184.1"/>
    <property type="molecule type" value="Genomic_DNA"/>
</dbReference>
<dbReference type="GO" id="GO:0016747">
    <property type="term" value="F:acyltransferase activity, transferring groups other than amino-acyl groups"/>
    <property type="evidence" value="ECO:0007669"/>
    <property type="project" value="InterPro"/>
</dbReference>
<evidence type="ECO:0000259" key="1">
    <source>
        <dbReference type="PROSITE" id="PS51186"/>
    </source>
</evidence>
<proteinExistence type="predicted"/>
<dbReference type="InterPro" id="IPR016181">
    <property type="entry name" value="Acyl_CoA_acyltransferase"/>
</dbReference>
<organism evidence="2 3">
    <name type="scientific">Neptunicella marina</name>
    <dbReference type="NCBI Taxonomy" id="2125989"/>
    <lineage>
        <taxon>Bacteria</taxon>
        <taxon>Pseudomonadati</taxon>
        <taxon>Pseudomonadota</taxon>
        <taxon>Gammaproteobacteria</taxon>
        <taxon>Alteromonadales</taxon>
        <taxon>Alteromonadaceae</taxon>
        <taxon>Neptunicella</taxon>
    </lineage>
</organism>
<sequence length="188" mass="20578">MITYQPLSASHFDALLTLGNAVHGDNYLDRPALEKLYELGFKNGINASWVALNNGKLVGFRLTVAPGNWQADKWCSPDLWPFDISELCYFKCNTVDPDCQGQGIGSGMLERSCHSVNKQGGKGGIAHIWLASPGNSAFKYFSANGGVLVKEHPGKWLPNCIEEGYICPICGSHCECVAAEMLLYFDDK</sequence>